<dbReference type="EMBL" id="JAHRIP010060951">
    <property type="protein sequence ID" value="MEQ2305038.1"/>
    <property type="molecule type" value="Genomic_DNA"/>
</dbReference>
<evidence type="ECO:0000313" key="2">
    <source>
        <dbReference type="EMBL" id="MEQ2305038.1"/>
    </source>
</evidence>
<reference evidence="2 3" key="1">
    <citation type="submission" date="2021-06" db="EMBL/GenBank/DDBJ databases">
        <authorList>
            <person name="Palmer J.M."/>
        </authorList>
    </citation>
    <scope>NUCLEOTIDE SEQUENCE [LARGE SCALE GENOMIC DNA]</scope>
    <source>
        <strain evidence="2 3">AS_MEX2019</strain>
        <tissue evidence="2">Muscle</tissue>
    </source>
</reference>
<dbReference type="PANTHER" id="PTHR19863">
    <property type="entry name" value="NEMITIN (NEURONAL ENRICHED MAP INTERACTING PROTEIN) HOMOLOG"/>
    <property type="match status" value="1"/>
</dbReference>
<evidence type="ECO:0000313" key="3">
    <source>
        <dbReference type="Proteomes" id="UP001469553"/>
    </source>
</evidence>
<sequence length="325" mass="35899">MLPIPIPGYRASLPFRFKRERYASLHTTETRGPYLIFVSVQAVLCDMCIALTLDLLHILQPYTMLLFRLCRSRTDTPVDKMLSSGGVQNTRPASAPGEDAPTAGPADRNELRDSTEKYEEFYRQRLRVQQHLEQKQQQRQMYQQMLLEGGVQQDPPPSDMQHSLTEKFLNRSIQKLEELNVGMENLGEEVKSLTQQCNGNGNTPASEDNNNPPSVTPEQNRSRGGGVVSSTPQRSVGGSAVPPPNESPVASSGQKPKSHQSDSPGCLSRSKEGDKPQSLFVPVHTLEDTQAVRAVAFHPSGALYAVGSNSKTLRVCAYPEKLNSR</sequence>
<organism evidence="2 3">
    <name type="scientific">Ameca splendens</name>
    <dbReference type="NCBI Taxonomy" id="208324"/>
    <lineage>
        <taxon>Eukaryota</taxon>
        <taxon>Metazoa</taxon>
        <taxon>Chordata</taxon>
        <taxon>Craniata</taxon>
        <taxon>Vertebrata</taxon>
        <taxon>Euteleostomi</taxon>
        <taxon>Actinopterygii</taxon>
        <taxon>Neopterygii</taxon>
        <taxon>Teleostei</taxon>
        <taxon>Neoteleostei</taxon>
        <taxon>Acanthomorphata</taxon>
        <taxon>Ovalentaria</taxon>
        <taxon>Atherinomorphae</taxon>
        <taxon>Cyprinodontiformes</taxon>
        <taxon>Goodeidae</taxon>
        <taxon>Ameca</taxon>
    </lineage>
</organism>
<gene>
    <name evidence="2" type="ORF">AMECASPLE_033399</name>
</gene>
<keyword evidence="3" id="KW-1185">Reference proteome</keyword>
<accession>A0ABV0ZFM9</accession>
<feature type="region of interest" description="Disordered" evidence="1">
    <location>
        <begin position="80"/>
        <end position="113"/>
    </location>
</feature>
<dbReference type="Proteomes" id="UP001469553">
    <property type="component" value="Unassembled WGS sequence"/>
</dbReference>
<feature type="region of interest" description="Disordered" evidence="1">
    <location>
        <begin position="194"/>
        <end position="280"/>
    </location>
</feature>
<name>A0ABV0ZFM9_9TELE</name>
<protein>
    <submittedName>
        <fullName evidence="2">Uncharacterized protein</fullName>
    </submittedName>
</protein>
<proteinExistence type="predicted"/>
<dbReference type="PANTHER" id="PTHR19863:SF5">
    <property type="entry name" value="WD REPEAT-CONTAINING PROTEIN 47"/>
    <property type="match status" value="1"/>
</dbReference>
<dbReference type="InterPro" id="IPR040067">
    <property type="entry name" value="WDR47"/>
</dbReference>
<comment type="caution">
    <text evidence="2">The sequence shown here is derived from an EMBL/GenBank/DDBJ whole genome shotgun (WGS) entry which is preliminary data.</text>
</comment>
<feature type="compositionally biased region" description="Polar residues" evidence="1">
    <location>
        <begin position="194"/>
        <end position="219"/>
    </location>
</feature>
<evidence type="ECO:0000256" key="1">
    <source>
        <dbReference type="SAM" id="MobiDB-lite"/>
    </source>
</evidence>